<accession>A0A446BQ59</accession>
<evidence type="ECO:0000313" key="1">
    <source>
        <dbReference type="EMBL" id="SPQ24635.1"/>
    </source>
</evidence>
<evidence type="ECO:0000313" key="2">
    <source>
        <dbReference type="Proteomes" id="UP000289323"/>
    </source>
</evidence>
<protein>
    <submittedName>
        <fullName evidence="1">0ce7a0b6-3c07-4666-a79e-052e6ee01feb</fullName>
    </submittedName>
</protein>
<dbReference type="AlphaFoldDB" id="A0A446BQ59"/>
<sequence length="99" mass="10892">MARSLSNRFEVWSTIPDDTGVDRLTFVLSNPPIETRAEVLILSVAAWNLSSLGFASLIITPAPGRYLADMHYSRGTAAHQNIPPRFQGDVVSRYNGSET</sequence>
<dbReference type="EMBL" id="OUUZ01000013">
    <property type="protein sequence ID" value="SPQ24635.1"/>
    <property type="molecule type" value="Genomic_DNA"/>
</dbReference>
<gene>
    <name evidence="1" type="ORF">TT172_LOCUS7054</name>
</gene>
<name>A0A446BQ59_9PEZI</name>
<reference evidence="1 2" key="1">
    <citation type="submission" date="2018-04" db="EMBL/GenBank/DDBJ databases">
        <authorList>
            <person name="Huttner S."/>
            <person name="Dainat J."/>
        </authorList>
    </citation>
    <scope>NUCLEOTIDE SEQUENCE [LARGE SCALE GENOMIC DNA]</scope>
</reference>
<proteinExistence type="predicted"/>
<organism evidence="1 2">
    <name type="scientific">Thermothielavioides terrestris</name>
    <dbReference type="NCBI Taxonomy" id="2587410"/>
    <lineage>
        <taxon>Eukaryota</taxon>
        <taxon>Fungi</taxon>
        <taxon>Dikarya</taxon>
        <taxon>Ascomycota</taxon>
        <taxon>Pezizomycotina</taxon>
        <taxon>Sordariomycetes</taxon>
        <taxon>Sordariomycetidae</taxon>
        <taxon>Sordariales</taxon>
        <taxon>Chaetomiaceae</taxon>
        <taxon>Thermothielavioides</taxon>
    </lineage>
</organism>
<dbReference type="Proteomes" id="UP000289323">
    <property type="component" value="Unassembled WGS sequence"/>
</dbReference>